<evidence type="ECO:0000259" key="3">
    <source>
        <dbReference type="PROSITE" id="PS50109"/>
    </source>
</evidence>
<reference evidence="4 5" key="1">
    <citation type="submission" date="2018-05" db="EMBL/GenBank/DDBJ databases">
        <title>Genomic Encyclopedia of Type Strains, Phase IV (KMG-IV): sequencing the most valuable type-strain genomes for metagenomic binning, comparative biology and taxonomic classification.</title>
        <authorList>
            <person name="Goeker M."/>
        </authorList>
    </citation>
    <scope>NUCLEOTIDE SEQUENCE [LARGE SCALE GENOMIC DNA]</scope>
    <source>
        <strain evidence="4 5">DSM 19792</strain>
    </source>
</reference>
<name>A0A318JBY0_9BURK</name>
<dbReference type="SMART" id="SM00065">
    <property type="entry name" value="GAF"/>
    <property type="match status" value="2"/>
</dbReference>
<evidence type="ECO:0000313" key="4">
    <source>
        <dbReference type="EMBL" id="PXX45096.1"/>
    </source>
</evidence>
<sequence length="965" mass="108022">MRQALNLNRNLHRIVKTARRHPRLATCLLSQLSLQAQAAGQTGLQLDACYQRYLILERLGQAHSMHNELEQGLQVAEQQQLTRPAGLMLLALGRISYTEGAYRDAILYWTRCVDLSKFNRDQVTLVEAHIGLGQIYDALGDRKTAARFHTDAGILLEQLNEPYLLCKQIINLGVNELNTGELQAAENCFLKAKALAEEHAIHEYLAETYWYLGLAASRNAQLALAETHIRTALQLAHACDYVWLEAATLDSLADILRAAGQTEDALAAYATALSYAEKIGSRSQKVRSLAALSELHEQQENWKEALHFARLHQQTTNELSELGTVDKFRELRAYDLSRKSPVEILLELSSNRLLEEGQQSEVLQLISDTALGILHAELVSVHLFDGNGIGLHCHARAGASCTAVRAEMPCQNLPLLMHILQQDEVPLVANDMRLHVVAGEMRALLGQQQLHSVLEIPLRLHGKSVGLLCFAQTSAIRHWSREDVLFGRHLANLIQQVLSHAEHSQTQKQLEARVMERTAALQLQTEQLQQAQQHIYQLSEIGREITSSLDRDTIMEIVYRHVHELMGAEVFAVGIYRPEQETIEFPCNILRGHRMLPYIRDIKDKDLLSVWCVSHQEPIFISDIYTEYQNYISVAGLNKLTVDSAYFADLEKIIPVSNIYVPLTIKGRTIGLIAIQSTHSHAFQRMHLDIAMMLAAYTAIAIENAETYQQLLKAQQILISQEKLAALGSLVAGIAHELNTPIGNSLLTATTLQEQSAIFLRKLTENSLKRSDLNQFSATINNANDLLLRNLMSASDLVSSFKQVSVDQTSQMRRTFNLRKTSLEVIRTLHNLIHKRGHTLEIDIPDDIELNSFPGPYGQILNNFINNAMLHAFDNRENGKMLLRAYKAPDNQVQLIFSDNGKGVEAQNLRRIFDPFFTTKLGQGGSGLGLSIVHNLVTTIMHGSITVDSTPGLGTRFCLSLPLNP</sequence>
<protein>
    <recommendedName>
        <fullName evidence="2">histidine kinase</fullName>
        <ecNumber evidence="2">2.7.13.3</ecNumber>
    </recommendedName>
</protein>
<dbReference type="InterPro" id="IPR003018">
    <property type="entry name" value="GAF"/>
</dbReference>
<dbReference type="PROSITE" id="PS50109">
    <property type="entry name" value="HIS_KIN"/>
    <property type="match status" value="1"/>
</dbReference>
<proteinExistence type="predicted"/>
<keyword evidence="5" id="KW-1185">Reference proteome</keyword>
<evidence type="ECO:0000313" key="5">
    <source>
        <dbReference type="Proteomes" id="UP000247792"/>
    </source>
</evidence>
<gene>
    <name evidence="4" type="ORF">DFR42_102309</name>
</gene>
<dbReference type="Pfam" id="PF13185">
    <property type="entry name" value="GAF_2"/>
    <property type="match status" value="1"/>
</dbReference>
<dbReference type="SMART" id="SM00028">
    <property type="entry name" value="TPR"/>
    <property type="match status" value="5"/>
</dbReference>
<dbReference type="Gene3D" id="1.25.40.10">
    <property type="entry name" value="Tetratricopeptide repeat domain"/>
    <property type="match status" value="2"/>
</dbReference>
<evidence type="ECO:0000256" key="2">
    <source>
        <dbReference type="ARBA" id="ARBA00012438"/>
    </source>
</evidence>
<organism evidence="4 5">
    <name type="scientific">Undibacterium pigrum</name>
    <dbReference type="NCBI Taxonomy" id="401470"/>
    <lineage>
        <taxon>Bacteria</taxon>
        <taxon>Pseudomonadati</taxon>
        <taxon>Pseudomonadota</taxon>
        <taxon>Betaproteobacteria</taxon>
        <taxon>Burkholderiales</taxon>
        <taxon>Oxalobacteraceae</taxon>
        <taxon>Undibacterium</taxon>
    </lineage>
</organism>
<dbReference type="PANTHER" id="PTHR43065">
    <property type="entry name" value="SENSOR HISTIDINE KINASE"/>
    <property type="match status" value="1"/>
</dbReference>
<dbReference type="Gene3D" id="3.30.450.40">
    <property type="match status" value="2"/>
</dbReference>
<dbReference type="Gene3D" id="3.30.565.10">
    <property type="entry name" value="Histidine kinase-like ATPase, C-terminal domain"/>
    <property type="match status" value="1"/>
</dbReference>
<dbReference type="Pfam" id="PF02518">
    <property type="entry name" value="HATPase_c"/>
    <property type="match status" value="1"/>
</dbReference>
<dbReference type="Gene3D" id="1.10.287.130">
    <property type="match status" value="1"/>
</dbReference>
<dbReference type="EMBL" id="QJKB01000002">
    <property type="protein sequence ID" value="PXX45096.1"/>
    <property type="molecule type" value="Genomic_DNA"/>
</dbReference>
<dbReference type="PRINTS" id="PR00344">
    <property type="entry name" value="BCTRLSENSOR"/>
</dbReference>
<dbReference type="AlphaFoldDB" id="A0A318JBY0"/>
<dbReference type="SUPFAM" id="SSF55781">
    <property type="entry name" value="GAF domain-like"/>
    <property type="match status" value="2"/>
</dbReference>
<dbReference type="GO" id="GO:0004673">
    <property type="term" value="F:protein histidine kinase activity"/>
    <property type="evidence" value="ECO:0007669"/>
    <property type="project" value="UniProtKB-EC"/>
</dbReference>
<evidence type="ECO:0000256" key="1">
    <source>
        <dbReference type="ARBA" id="ARBA00000085"/>
    </source>
</evidence>
<comment type="catalytic activity">
    <reaction evidence="1">
        <text>ATP + protein L-histidine = ADP + protein N-phospho-L-histidine.</text>
        <dbReference type="EC" id="2.7.13.3"/>
    </reaction>
</comment>
<dbReference type="InterPro" id="IPR019734">
    <property type="entry name" value="TPR_rpt"/>
</dbReference>
<dbReference type="InterPro" id="IPR029016">
    <property type="entry name" value="GAF-like_dom_sf"/>
</dbReference>
<dbReference type="EC" id="2.7.13.3" evidence="2"/>
<dbReference type="InterPro" id="IPR005467">
    <property type="entry name" value="His_kinase_dom"/>
</dbReference>
<comment type="caution">
    <text evidence="4">The sequence shown here is derived from an EMBL/GenBank/DDBJ whole genome shotgun (WGS) entry which is preliminary data.</text>
</comment>
<accession>A0A318JBY0</accession>
<dbReference type="InterPro" id="IPR036890">
    <property type="entry name" value="HATPase_C_sf"/>
</dbReference>
<dbReference type="Proteomes" id="UP000247792">
    <property type="component" value="Unassembled WGS sequence"/>
</dbReference>
<dbReference type="InterPro" id="IPR003594">
    <property type="entry name" value="HATPase_dom"/>
</dbReference>
<dbReference type="SUPFAM" id="SSF55874">
    <property type="entry name" value="ATPase domain of HSP90 chaperone/DNA topoisomerase II/histidine kinase"/>
    <property type="match status" value="1"/>
</dbReference>
<feature type="domain" description="Histidine kinase" evidence="3">
    <location>
        <begin position="733"/>
        <end position="965"/>
    </location>
</feature>
<dbReference type="Pfam" id="PF01590">
    <property type="entry name" value="GAF"/>
    <property type="match status" value="1"/>
</dbReference>
<dbReference type="InterPro" id="IPR004358">
    <property type="entry name" value="Sig_transdc_His_kin-like_C"/>
</dbReference>
<dbReference type="InterPro" id="IPR011990">
    <property type="entry name" value="TPR-like_helical_dom_sf"/>
</dbReference>
<dbReference type="SUPFAM" id="SSF48452">
    <property type="entry name" value="TPR-like"/>
    <property type="match status" value="2"/>
</dbReference>
<dbReference type="SMART" id="SM00387">
    <property type="entry name" value="HATPase_c"/>
    <property type="match status" value="1"/>
</dbReference>